<keyword evidence="16" id="KW-1133">Transmembrane helix</keyword>
<keyword evidence="9" id="KW-0812">Transmembrane</keyword>
<dbReference type="PROSITE" id="PS51375">
    <property type="entry name" value="PPR"/>
    <property type="match status" value="5"/>
</dbReference>
<dbReference type="InterPro" id="IPR011990">
    <property type="entry name" value="TPR-like_helical_dom_sf"/>
</dbReference>
<evidence type="ECO:0000256" key="20">
    <source>
        <dbReference type="ARBA" id="ARBA00047899"/>
    </source>
</evidence>
<feature type="repeat" description="PPR" evidence="22">
    <location>
        <begin position="438"/>
        <end position="472"/>
    </location>
</feature>
<accession>A0A6N2LFZ0</accession>
<dbReference type="GO" id="GO:0030246">
    <property type="term" value="F:carbohydrate binding"/>
    <property type="evidence" value="ECO:0007669"/>
    <property type="project" value="UniProtKB-KW"/>
</dbReference>
<dbReference type="PROSITE" id="PS00108">
    <property type="entry name" value="PROTEIN_KINASE_ST"/>
    <property type="match status" value="1"/>
</dbReference>
<dbReference type="InterPro" id="IPR017441">
    <property type="entry name" value="Protein_kinase_ATP_BS"/>
</dbReference>
<dbReference type="PANTHER" id="PTHR27007">
    <property type="match status" value="1"/>
</dbReference>
<evidence type="ECO:0000256" key="6">
    <source>
        <dbReference type="ARBA" id="ARBA00022475"/>
    </source>
</evidence>
<evidence type="ECO:0000256" key="9">
    <source>
        <dbReference type="ARBA" id="ARBA00022692"/>
    </source>
</evidence>
<feature type="repeat" description="PPR" evidence="22">
    <location>
        <begin position="235"/>
        <end position="269"/>
    </location>
</feature>
<dbReference type="InterPro" id="IPR000719">
    <property type="entry name" value="Prot_kinase_dom"/>
</dbReference>
<feature type="region of interest" description="Disordered" evidence="24">
    <location>
        <begin position="722"/>
        <end position="754"/>
    </location>
</feature>
<comment type="similarity">
    <text evidence="3">In the N-terminal section; belongs to the leguminous lectin family.</text>
</comment>
<dbReference type="Pfam" id="PF23399">
    <property type="entry name" value="LTI65_PGEED"/>
    <property type="match status" value="1"/>
</dbReference>
<dbReference type="Pfam" id="PF13041">
    <property type="entry name" value="PPR_2"/>
    <property type="match status" value="4"/>
</dbReference>
<evidence type="ECO:0000256" key="3">
    <source>
        <dbReference type="ARBA" id="ARBA00008536"/>
    </source>
</evidence>
<dbReference type="InterPro" id="IPR057059">
    <property type="entry name" value="LTI65/LTI78_PGEED"/>
</dbReference>
<keyword evidence="17" id="KW-0472">Membrane</keyword>
<name>A0A6N2LFZ0_SALVM</name>
<evidence type="ECO:0000256" key="1">
    <source>
        <dbReference type="ARBA" id="ARBA00004251"/>
    </source>
</evidence>
<dbReference type="Gene3D" id="3.30.200.20">
    <property type="entry name" value="Phosphorylase Kinase, domain 1"/>
    <property type="match status" value="1"/>
</dbReference>
<evidence type="ECO:0000256" key="4">
    <source>
        <dbReference type="ARBA" id="ARBA00010217"/>
    </source>
</evidence>
<evidence type="ECO:0000256" key="23">
    <source>
        <dbReference type="PROSITE-ProRule" id="PRU10141"/>
    </source>
</evidence>
<dbReference type="EC" id="2.7.11.1" evidence="5"/>
<dbReference type="Pfam" id="PF23403">
    <property type="entry name" value="LTI65_LTI78_N"/>
    <property type="match status" value="1"/>
</dbReference>
<dbReference type="InterPro" id="IPR050528">
    <property type="entry name" value="L-type_Lectin-RKs"/>
</dbReference>
<evidence type="ECO:0000256" key="13">
    <source>
        <dbReference type="ARBA" id="ARBA00022741"/>
    </source>
</evidence>
<dbReference type="GO" id="GO:0005886">
    <property type="term" value="C:plasma membrane"/>
    <property type="evidence" value="ECO:0007669"/>
    <property type="project" value="UniProtKB-SubCell"/>
</dbReference>
<evidence type="ECO:0000256" key="24">
    <source>
        <dbReference type="SAM" id="MobiDB-lite"/>
    </source>
</evidence>
<dbReference type="SUPFAM" id="SSF49899">
    <property type="entry name" value="Concanavalin A-like lectins/glucanases"/>
    <property type="match status" value="1"/>
</dbReference>
<evidence type="ECO:0000256" key="17">
    <source>
        <dbReference type="ARBA" id="ARBA00023136"/>
    </source>
</evidence>
<protein>
    <recommendedName>
        <fullName evidence="5">non-specific serine/threonine protein kinase</fullName>
        <ecNumber evidence="5">2.7.11.1</ecNumber>
    </recommendedName>
</protein>
<evidence type="ECO:0000256" key="18">
    <source>
        <dbReference type="ARBA" id="ARBA00023170"/>
    </source>
</evidence>
<keyword evidence="12" id="KW-0677">Repeat</keyword>
<keyword evidence="10" id="KW-0732">Signal</keyword>
<evidence type="ECO:0000256" key="22">
    <source>
        <dbReference type="PROSITE-ProRule" id="PRU00708"/>
    </source>
</evidence>
<dbReference type="InterPro" id="IPR046848">
    <property type="entry name" value="E_motif"/>
</dbReference>
<keyword evidence="19" id="KW-0325">Glycoprotein</keyword>
<dbReference type="FunFam" id="1.25.40.10:FF:000090">
    <property type="entry name" value="Pentatricopeptide repeat-containing protein, chloroplastic"/>
    <property type="match status" value="1"/>
</dbReference>
<feature type="repeat" description="PPR" evidence="22">
    <location>
        <begin position="576"/>
        <end position="610"/>
    </location>
</feature>
<evidence type="ECO:0000256" key="7">
    <source>
        <dbReference type="ARBA" id="ARBA00022527"/>
    </source>
</evidence>
<dbReference type="Pfam" id="PF00139">
    <property type="entry name" value="Lectin_legB"/>
    <property type="match status" value="1"/>
</dbReference>
<evidence type="ECO:0000256" key="14">
    <source>
        <dbReference type="ARBA" id="ARBA00022777"/>
    </source>
</evidence>
<keyword evidence="11" id="KW-0430">Lectin</keyword>
<comment type="similarity">
    <text evidence="2">Belongs to the leguminous lectin family.</text>
</comment>
<dbReference type="PROSITE" id="PS00107">
    <property type="entry name" value="PROTEIN_KINASE_ATP"/>
    <property type="match status" value="1"/>
</dbReference>
<dbReference type="GO" id="GO:0005524">
    <property type="term" value="F:ATP binding"/>
    <property type="evidence" value="ECO:0007669"/>
    <property type="project" value="UniProtKB-UniRule"/>
</dbReference>
<dbReference type="PROSITE" id="PS50011">
    <property type="entry name" value="PROTEIN_KINASE_DOM"/>
    <property type="match status" value="1"/>
</dbReference>
<dbReference type="FunFam" id="1.10.510.10:FF:000108">
    <property type="entry name" value="L-type lectin-domain containing receptor kinase S.4"/>
    <property type="match status" value="1"/>
</dbReference>
<dbReference type="FunFam" id="1.25.40.10:FF:000073">
    <property type="entry name" value="Pentatricopeptide repeat-containing protein chloroplastic"/>
    <property type="match status" value="1"/>
</dbReference>
<comment type="subcellular location">
    <subcellularLocation>
        <location evidence="1">Cell membrane</location>
        <topology evidence="1">Single-pass type I membrane protein</topology>
    </subcellularLocation>
</comment>
<dbReference type="InterPro" id="IPR002885">
    <property type="entry name" value="PPR_rpt"/>
</dbReference>
<dbReference type="Pfam" id="PF00069">
    <property type="entry name" value="Pkinase"/>
    <property type="match status" value="1"/>
</dbReference>
<evidence type="ECO:0000256" key="11">
    <source>
        <dbReference type="ARBA" id="ARBA00022734"/>
    </source>
</evidence>
<organism evidence="26">
    <name type="scientific">Salix viminalis</name>
    <name type="common">Common osier</name>
    <name type="synonym">Basket willow</name>
    <dbReference type="NCBI Taxonomy" id="40686"/>
    <lineage>
        <taxon>Eukaryota</taxon>
        <taxon>Viridiplantae</taxon>
        <taxon>Streptophyta</taxon>
        <taxon>Embryophyta</taxon>
        <taxon>Tracheophyta</taxon>
        <taxon>Spermatophyta</taxon>
        <taxon>Magnoliopsida</taxon>
        <taxon>eudicotyledons</taxon>
        <taxon>Gunneridae</taxon>
        <taxon>Pentapetalae</taxon>
        <taxon>rosids</taxon>
        <taxon>fabids</taxon>
        <taxon>Malpighiales</taxon>
        <taxon>Salicaceae</taxon>
        <taxon>Saliceae</taxon>
        <taxon>Salix</taxon>
    </lineage>
</organism>
<dbReference type="GO" id="GO:0003729">
    <property type="term" value="F:mRNA binding"/>
    <property type="evidence" value="ECO:0007669"/>
    <property type="project" value="UniProtKB-ARBA"/>
</dbReference>
<feature type="repeat" description="PPR" evidence="22">
    <location>
        <begin position="134"/>
        <end position="168"/>
    </location>
</feature>
<evidence type="ECO:0000259" key="25">
    <source>
        <dbReference type="PROSITE" id="PS50011"/>
    </source>
</evidence>
<keyword evidence="7" id="KW-0723">Serine/threonine-protein kinase</keyword>
<dbReference type="SMART" id="SM00220">
    <property type="entry name" value="S_TKc"/>
    <property type="match status" value="1"/>
</dbReference>
<feature type="compositionally biased region" description="Acidic residues" evidence="24">
    <location>
        <begin position="787"/>
        <end position="797"/>
    </location>
</feature>
<reference evidence="26" key="1">
    <citation type="submission" date="2019-03" db="EMBL/GenBank/DDBJ databases">
        <authorList>
            <person name="Mank J."/>
            <person name="Almeida P."/>
        </authorList>
    </citation>
    <scope>NUCLEOTIDE SEQUENCE</scope>
    <source>
        <strain evidence="26">78183</strain>
    </source>
</reference>
<dbReference type="EMBL" id="CAADRP010001113">
    <property type="protein sequence ID" value="VFU36286.1"/>
    <property type="molecule type" value="Genomic_DNA"/>
</dbReference>
<feature type="repeat" description="PPR" evidence="22">
    <location>
        <begin position="337"/>
        <end position="371"/>
    </location>
</feature>
<keyword evidence="15 23" id="KW-0067">ATP-binding</keyword>
<feature type="compositionally biased region" description="Basic and acidic residues" evidence="24">
    <location>
        <begin position="735"/>
        <end position="747"/>
    </location>
</feature>
<keyword evidence="13 23" id="KW-0547">Nucleotide-binding</keyword>
<evidence type="ECO:0000256" key="19">
    <source>
        <dbReference type="ARBA" id="ARBA00023180"/>
    </source>
</evidence>
<gene>
    <name evidence="26" type="ORF">SVIM_LOCUS181520</name>
</gene>
<dbReference type="Pfam" id="PF20431">
    <property type="entry name" value="E_motif"/>
    <property type="match status" value="1"/>
</dbReference>
<dbReference type="InterPro" id="IPR013320">
    <property type="entry name" value="ConA-like_dom_sf"/>
</dbReference>
<comment type="catalytic activity">
    <reaction evidence="20">
        <text>L-threonyl-[protein] + ATP = O-phospho-L-threonyl-[protein] + ADP + H(+)</text>
        <dbReference type="Rhea" id="RHEA:46608"/>
        <dbReference type="Rhea" id="RHEA-COMP:11060"/>
        <dbReference type="Rhea" id="RHEA-COMP:11605"/>
        <dbReference type="ChEBI" id="CHEBI:15378"/>
        <dbReference type="ChEBI" id="CHEBI:30013"/>
        <dbReference type="ChEBI" id="CHEBI:30616"/>
        <dbReference type="ChEBI" id="CHEBI:61977"/>
        <dbReference type="ChEBI" id="CHEBI:456216"/>
        <dbReference type="EC" id="2.7.11.1"/>
    </reaction>
</comment>
<keyword evidence="14" id="KW-0418">Kinase</keyword>
<proteinExistence type="inferred from homology"/>
<dbReference type="SUPFAM" id="SSF56112">
    <property type="entry name" value="Protein kinase-like (PK-like)"/>
    <property type="match status" value="1"/>
</dbReference>
<dbReference type="Gene3D" id="1.10.510.10">
    <property type="entry name" value="Transferase(Phosphotransferase) domain 1"/>
    <property type="match status" value="1"/>
</dbReference>
<sequence length="1674" mass="184854">MSLCSSASHLRKLKVSKSANHLLSRALTAHNHPEEHSNSRTFDGNQNAPSPLDSDLIAELTRHDSLSNPHFLNKIVSFCAKSGSFHLGIQIHSTILKFGFISNVYISSAVVDMYAKCGEISSARLLFDQMPQRTAVTWNSLISGYLAVNCPKIAIELFIKMLKAAINVTAYSVSSCLAGCSQLEAREVGSQVHGLILKTGLGYNVVVGTGLVDMYSKCGDVDDSRLVFDHMVNRNVITWTSMVTGYSLIEKPDEAMSLVREMARQDLRPNCVTYNSLLSSFSGPDCLSYCLQVHCCIIQLGLESNVYIAATLVTVYSKCSSSLEDFRKLGSVVMTCDHIAWNAVIAGYSNLGRHEEALRCFHEMKQADIDIDSYALTSMVGAIGNSSFLEEGKAMHALIHRTGYISHLNVQNGLVSMYARCGAIGDSKRVFWFMEEHDVISWNALLTAFAHHGYGREAVELFEQMRKTEIKPNSSTFLAVLCACSHVGFVDKGIEYFDLMKSDILLEPLKVEHYASLVDTFGRAGYLNEAETFINSMPIAPAPSVYKALLSASLVHGNREIAARSAKKLLELWPNDPATYVLLSSALTMEGNWDSAADLRKLMCDRGLRKKPVTFFPGQNYDGTSQCSSTRPRMTCGSCSLPVQELRERDAWASPVLLNFPLCDKRCRAEDGQQGRKAMLKEFMAHPQSRTGAMAPIAVRHRHGNGPRTPTSPTVEDLLRAEEVSRWSRQSSPTFRKDHDLEHDQSPNHKKSVIAKVKERAKKWRSNLIKKKHSDDSNTTPSWGVSLDDDEDEEDPEYLGAPMYESEMAPEGYKEAARQHPRAVPVIPEKHVLPGSVICAAEDKPVTETMSEKLAPAYATVSDATHALISKIQSLTISTPEAPDAAPPKVAPEQVASDPGRAPTDAASGYHFITGEQKWDKGVSVKEYIMHKFEPGEDDRALSQVISQAISPRKAAGDVSMVDKVKDAVNSLLRGSETSQPTVYHSAKNSSSNIPISFDAHEALLRSLHFLLALFISLKHLALAQETHQFICHGFTGANLSLNGMASVHPNGLLELTNTSKQQIGHAFFPFPFHFESSFSNNSSSLSFSTNFVFAMVPETPTRGGHGIAFTISPSTEFKGATATQYLGLFNSTTVGLSSNHLLAIELDTVRSPEFRDIGDNHVGIDVNNLTSIQSAPASYFSEHGRGNETLQLTSGDPMQVWIDYDEMERLLNVTLAPASVMKPQKPLLSTPINLSLVVLESMYVGFSSSTGSVSSHHYILGWSFNKSGQAQSLEISKLPSLPHEKSSAIKPDLRIMIPFVTVSFLLIACFATTYLMRKRYEEVHEDWEQQYGPQRFRYKDLYKATKGFKDKGLLGFGGFGRVYRGELRSSKLEIAVKKISHDSNQGMKEFVAEIATMGRLRHRNLVQLLGYCRRKGELLLVYDYMPNGSLDRFLFCNEKTNLNWAQRYQIIRGVGSALLYLHEEWEQVVLHRDVKASNVLLDADLNGRLGDFGLAKFHDHGSTPHTTNVVGTIGYLAPEITRTGKSTTCSDVFSFGTFMLEVACGRKPVESERQPEEVVLVEWVFECWKRGAILGTADPRLEGNYVEEEMELVLKLGLLCTHGTPAARPSMRQGMQYLDGNATLPDLPLNDSGTGLVPASNEASRDHVLTIPTSPDDISSYSLSDSESILGGR</sequence>
<evidence type="ECO:0000256" key="21">
    <source>
        <dbReference type="ARBA" id="ARBA00048679"/>
    </source>
</evidence>
<dbReference type="FunFam" id="3.30.200.20:FF:000112">
    <property type="entry name" value="Lectin-domain containing receptor kinase A4.3"/>
    <property type="match status" value="1"/>
</dbReference>
<dbReference type="CDD" id="cd06899">
    <property type="entry name" value="lectin_legume_LecRK_Arcelin_ConA"/>
    <property type="match status" value="1"/>
</dbReference>
<evidence type="ECO:0000256" key="10">
    <source>
        <dbReference type="ARBA" id="ARBA00022729"/>
    </source>
</evidence>
<feature type="binding site" evidence="23">
    <location>
        <position position="1379"/>
    </location>
    <ligand>
        <name>ATP</name>
        <dbReference type="ChEBI" id="CHEBI:30616"/>
    </ligand>
</feature>
<keyword evidence="8" id="KW-0808">Transferase</keyword>
<dbReference type="FunFam" id="1.25.40.10:FF:000285">
    <property type="entry name" value="Pentatricopeptide repeat-containing protein, chloroplastic"/>
    <property type="match status" value="1"/>
</dbReference>
<evidence type="ECO:0000313" key="26">
    <source>
        <dbReference type="EMBL" id="VFU36286.1"/>
    </source>
</evidence>
<evidence type="ECO:0000256" key="15">
    <source>
        <dbReference type="ARBA" id="ARBA00022840"/>
    </source>
</evidence>
<feature type="region of interest" description="Disordered" evidence="24">
    <location>
        <begin position="766"/>
        <end position="797"/>
    </location>
</feature>
<dbReference type="GO" id="GO:0004674">
    <property type="term" value="F:protein serine/threonine kinase activity"/>
    <property type="evidence" value="ECO:0007669"/>
    <property type="project" value="UniProtKB-KW"/>
</dbReference>
<keyword evidence="6" id="KW-1003">Cell membrane</keyword>
<evidence type="ECO:0000256" key="2">
    <source>
        <dbReference type="ARBA" id="ARBA00007606"/>
    </source>
</evidence>
<evidence type="ECO:0000256" key="5">
    <source>
        <dbReference type="ARBA" id="ARBA00012513"/>
    </source>
</evidence>
<dbReference type="Pfam" id="PF01535">
    <property type="entry name" value="PPR"/>
    <property type="match status" value="1"/>
</dbReference>
<dbReference type="NCBIfam" id="TIGR00756">
    <property type="entry name" value="PPR"/>
    <property type="match status" value="3"/>
</dbReference>
<dbReference type="InterPro" id="IPR056605">
    <property type="entry name" value="LTI65_LTI78_N"/>
</dbReference>
<dbReference type="SUPFAM" id="SSF48452">
    <property type="entry name" value="TPR-like"/>
    <property type="match status" value="1"/>
</dbReference>
<comment type="catalytic activity">
    <reaction evidence="21">
        <text>L-seryl-[protein] + ATP = O-phospho-L-seryl-[protein] + ADP + H(+)</text>
        <dbReference type="Rhea" id="RHEA:17989"/>
        <dbReference type="Rhea" id="RHEA-COMP:9863"/>
        <dbReference type="Rhea" id="RHEA-COMP:11604"/>
        <dbReference type="ChEBI" id="CHEBI:15378"/>
        <dbReference type="ChEBI" id="CHEBI:29999"/>
        <dbReference type="ChEBI" id="CHEBI:30616"/>
        <dbReference type="ChEBI" id="CHEBI:83421"/>
        <dbReference type="ChEBI" id="CHEBI:456216"/>
        <dbReference type="EC" id="2.7.11.1"/>
    </reaction>
</comment>
<evidence type="ECO:0000256" key="16">
    <source>
        <dbReference type="ARBA" id="ARBA00022989"/>
    </source>
</evidence>
<dbReference type="InterPro" id="IPR008271">
    <property type="entry name" value="Ser/Thr_kinase_AS"/>
</dbReference>
<comment type="similarity">
    <text evidence="4">In the C-terminal section; belongs to the protein kinase superfamily. Ser/Thr protein kinase family.</text>
</comment>
<dbReference type="Gene3D" id="2.60.120.200">
    <property type="match status" value="1"/>
</dbReference>
<feature type="domain" description="Protein kinase" evidence="25">
    <location>
        <begin position="1349"/>
        <end position="1625"/>
    </location>
</feature>
<dbReference type="FunFam" id="2.60.120.200:FF:000096">
    <property type="entry name" value="L-type lectin-domain containing receptor kinase V.9"/>
    <property type="match status" value="1"/>
</dbReference>
<feature type="region of interest" description="Disordered" evidence="24">
    <location>
        <begin position="879"/>
        <end position="904"/>
    </location>
</feature>
<dbReference type="InterPro" id="IPR001220">
    <property type="entry name" value="Legume_lectin_dom"/>
</dbReference>
<evidence type="ECO:0000256" key="8">
    <source>
        <dbReference type="ARBA" id="ARBA00022679"/>
    </source>
</evidence>
<keyword evidence="18" id="KW-0675">Receptor</keyword>
<evidence type="ECO:0000256" key="12">
    <source>
        <dbReference type="ARBA" id="ARBA00022737"/>
    </source>
</evidence>
<dbReference type="Gene3D" id="1.25.40.10">
    <property type="entry name" value="Tetratricopeptide repeat domain"/>
    <property type="match status" value="4"/>
</dbReference>
<dbReference type="CDD" id="cd14066">
    <property type="entry name" value="STKc_IRAK"/>
    <property type="match status" value="1"/>
</dbReference>
<dbReference type="InterPro" id="IPR011009">
    <property type="entry name" value="Kinase-like_dom_sf"/>
</dbReference>